<dbReference type="Proteomes" id="UP000012164">
    <property type="component" value="Unassembled WGS sequence"/>
</dbReference>
<accession>A0A0F6ICM9</accession>
<gene>
    <name evidence="1" type="ORF">LEP1GSC079_0646</name>
</gene>
<name>A0A0F6ICM9_LEPIR</name>
<dbReference type="EMBL" id="AKWR02000151">
    <property type="protein sequence ID" value="EMJ35804.1"/>
    <property type="molecule type" value="Genomic_DNA"/>
</dbReference>
<evidence type="ECO:0000313" key="1">
    <source>
        <dbReference type="EMBL" id="EMJ35804.1"/>
    </source>
</evidence>
<proteinExistence type="predicted"/>
<evidence type="ECO:0000313" key="2">
    <source>
        <dbReference type="Proteomes" id="UP000012164"/>
    </source>
</evidence>
<protein>
    <submittedName>
        <fullName evidence="1">Uncharacterized protein</fullName>
    </submittedName>
</protein>
<sequence>MIPIFTELVTNHLLFKSRKNAILSNFNFQNFIFKRIWPYDKSSTCNW</sequence>
<reference evidence="1 2" key="1">
    <citation type="submission" date="2013-01" db="EMBL/GenBank/DDBJ databases">
        <authorList>
            <person name="Harkins D.M."/>
            <person name="Durkin A.S."/>
            <person name="Brinkac L.M."/>
            <person name="Haft D.H."/>
            <person name="Selengut J.D."/>
            <person name="Sanka R."/>
            <person name="DePew J."/>
            <person name="Purushe J."/>
            <person name="Peacock S.J."/>
            <person name="Thaipadungpanit J."/>
            <person name="Wuthiekanun V.W."/>
            <person name="Day N.P."/>
            <person name="Vinetz J.M."/>
            <person name="Sutton G.G."/>
            <person name="Nierman W.C."/>
            <person name="Fouts D.E."/>
        </authorList>
    </citation>
    <scope>NUCLEOTIDE SEQUENCE [LARGE SCALE GENOMIC DNA]</scope>
    <source>
        <strain evidence="1 2">FPW1039</strain>
    </source>
</reference>
<comment type="caution">
    <text evidence="1">The sequence shown here is derived from an EMBL/GenBank/DDBJ whole genome shotgun (WGS) entry which is preliminary data.</text>
</comment>
<organism evidence="1 2">
    <name type="scientific">Leptospira interrogans str. FPW1039</name>
    <dbReference type="NCBI Taxonomy" id="1193040"/>
    <lineage>
        <taxon>Bacteria</taxon>
        <taxon>Pseudomonadati</taxon>
        <taxon>Spirochaetota</taxon>
        <taxon>Spirochaetia</taxon>
        <taxon>Leptospirales</taxon>
        <taxon>Leptospiraceae</taxon>
        <taxon>Leptospira</taxon>
    </lineage>
</organism>
<dbReference type="AlphaFoldDB" id="A0A0F6ICM9"/>